<feature type="active site" description="O-(5'-phospho-DNA)-serine intermediate" evidence="4 5">
    <location>
        <position position="8"/>
    </location>
</feature>
<sequence length="210" mass="22931">MIGYIRVSTEEQERSGLGVEAQQEALDAECERRGWTAEFVADLGRSGKEVNPQLRHALDLLASGQADGLMVSKLDRLARSVRHASAIINDAQERGWNLVVLDNALDLSTPGGRAMANMLATFAELERDLISTRTKEALAARARRGDLNGRRSAIPAGLLRRIVLSREAGASFSRIARELTAEGFLSPTGLDIWQESTVRRAYAATTRTEA</sequence>
<dbReference type="PANTHER" id="PTHR30461">
    <property type="entry name" value="DNA-INVERTASE FROM LAMBDOID PROPHAGE"/>
    <property type="match status" value="1"/>
</dbReference>
<keyword evidence="2" id="KW-0238">DNA-binding</keyword>
<evidence type="ECO:0000313" key="7">
    <source>
        <dbReference type="EMBL" id="QIK64747.1"/>
    </source>
</evidence>
<accession>A0A6G7XK44</accession>
<evidence type="ECO:0000256" key="1">
    <source>
        <dbReference type="ARBA" id="ARBA00022908"/>
    </source>
</evidence>
<keyword evidence="1" id="KW-0229">DNA integration</keyword>
<dbReference type="SMART" id="SM00857">
    <property type="entry name" value="Resolvase"/>
    <property type="match status" value="1"/>
</dbReference>
<dbReference type="GO" id="GO:0015074">
    <property type="term" value="P:DNA integration"/>
    <property type="evidence" value="ECO:0007669"/>
    <property type="project" value="UniProtKB-KW"/>
</dbReference>
<dbReference type="GO" id="GO:0003677">
    <property type="term" value="F:DNA binding"/>
    <property type="evidence" value="ECO:0007669"/>
    <property type="project" value="UniProtKB-KW"/>
</dbReference>
<dbReference type="AlphaFoldDB" id="A0A6G7XK44"/>
<dbReference type="GO" id="GO:0000150">
    <property type="term" value="F:DNA strand exchange activity"/>
    <property type="evidence" value="ECO:0007669"/>
    <property type="project" value="InterPro"/>
</dbReference>
<dbReference type="InterPro" id="IPR006119">
    <property type="entry name" value="Resolv_N"/>
</dbReference>
<dbReference type="KEGG" id="lvi:G7068_06695"/>
<evidence type="ECO:0000313" key="8">
    <source>
        <dbReference type="Proteomes" id="UP000502677"/>
    </source>
</evidence>
<gene>
    <name evidence="7" type="ORF">G7068_06695</name>
</gene>
<dbReference type="InterPro" id="IPR050639">
    <property type="entry name" value="SSR_resolvase"/>
</dbReference>
<dbReference type="Gene3D" id="3.40.50.1390">
    <property type="entry name" value="Resolvase, N-terminal catalytic domain"/>
    <property type="match status" value="1"/>
</dbReference>
<protein>
    <submittedName>
        <fullName evidence="7">Recombinase family protein</fullName>
    </submittedName>
</protein>
<dbReference type="InterPro" id="IPR006118">
    <property type="entry name" value="Recombinase_CS"/>
</dbReference>
<organism evidence="7 8">
    <name type="scientific">Leucobacter viscericola</name>
    <dbReference type="NCBI Taxonomy" id="2714935"/>
    <lineage>
        <taxon>Bacteria</taxon>
        <taxon>Bacillati</taxon>
        <taxon>Actinomycetota</taxon>
        <taxon>Actinomycetes</taxon>
        <taxon>Micrococcales</taxon>
        <taxon>Microbacteriaceae</taxon>
        <taxon>Leucobacter</taxon>
    </lineage>
</organism>
<evidence type="ECO:0000256" key="2">
    <source>
        <dbReference type="ARBA" id="ARBA00023125"/>
    </source>
</evidence>
<evidence type="ECO:0000256" key="5">
    <source>
        <dbReference type="PROSITE-ProRule" id="PRU10137"/>
    </source>
</evidence>
<name>A0A6G7XK44_9MICO</name>
<evidence type="ECO:0000256" key="3">
    <source>
        <dbReference type="ARBA" id="ARBA00023172"/>
    </source>
</evidence>
<dbReference type="EMBL" id="CP049863">
    <property type="protein sequence ID" value="QIK64747.1"/>
    <property type="molecule type" value="Genomic_DNA"/>
</dbReference>
<proteinExistence type="predicted"/>
<keyword evidence="8" id="KW-1185">Reference proteome</keyword>
<evidence type="ECO:0000259" key="6">
    <source>
        <dbReference type="PROSITE" id="PS51736"/>
    </source>
</evidence>
<dbReference type="SUPFAM" id="SSF53041">
    <property type="entry name" value="Resolvase-like"/>
    <property type="match status" value="1"/>
</dbReference>
<dbReference type="Proteomes" id="UP000502677">
    <property type="component" value="Chromosome"/>
</dbReference>
<feature type="domain" description="Resolvase/invertase-type recombinase catalytic" evidence="6">
    <location>
        <begin position="1"/>
        <end position="145"/>
    </location>
</feature>
<keyword evidence="3" id="KW-0233">DNA recombination</keyword>
<evidence type="ECO:0000256" key="4">
    <source>
        <dbReference type="PIRSR" id="PIRSR606118-50"/>
    </source>
</evidence>
<dbReference type="PANTHER" id="PTHR30461:SF2">
    <property type="entry name" value="SERINE RECOMBINASE PINE-RELATED"/>
    <property type="match status" value="1"/>
</dbReference>
<dbReference type="PROSITE" id="PS51736">
    <property type="entry name" value="RECOMBINASES_3"/>
    <property type="match status" value="1"/>
</dbReference>
<dbReference type="Pfam" id="PF00239">
    <property type="entry name" value="Resolvase"/>
    <property type="match status" value="1"/>
</dbReference>
<reference evidence="7 8" key="1">
    <citation type="submission" date="2020-03" db="EMBL/GenBank/DDBJ databases">
        <title>Leucobacter sp. nov., isolated from beetles.</title>
        <authorList>
            <person name="Hyun D.-W."/>
            <person name="Bae J.-W."/>
        </authorList>
    </citation>
    <scope>NUCLEOTIDE SEQUENCE [LARGE SCALE GENOMIC DNA]</scope>
    <source>
        <strain evidence="7 8">HDW9C</strain>
    </source>
</reference>
<dbReference type="PROSITE" id="PS00397">
    <property type="entry name" value="RECOMBINASES_1"/>
    <property type="match status" value="1"/>
</dbReference>
<dbReference type="CDD" id="cd03768">
    <property type="entry name" value="SR_ResInv"/>
    <property type="match status" value="1"/>
</dbReference>
<dbReference type="InterPro" id="IPR036162">
    <property type="entry name" value="Resolvase-like_N_sf"/>
</dbReference>